<sequence>MARVSRITLALTALLGVAVLGAPNAASAAAQDNPTAFNTREQFLDAHPTPIMDKVCIDRRIQLAAGNYDWKQILGDAKRLNVYLGADWYTWEDCLIPDDGFYRQETSLNPDNSDWDTIRLEDSERLSQSAVFTWGSFLDPL</sequence>
<dbReference type="HOGENOM" id="CLU_1864008_0_0_11"/>
<accession>A0A061A3T7</accession>
<feature type="chain" id="PRO_5001597595" description="Secreted protein" evidence="1">
    <location>
        <begin position="29"/>
        <end position="141"/>
    </location>
</feature>
<reference evidence="3 4" key="2">
    <citation type="submission" date="2021-03" db="EMBL/GenBank/DDBJ databases">
        <title>Genomic Encyclopedia of Type Strains, Phase IV (KMG-IV): sequencing the most valuable type-strain genomes for metagenomic binning, comparative biology and taxonomic classification.</title>
        <authorList>
            <person name="Goeker M."/>
        </authorList>
    </citation>
    <scope>NUCLEOTIDE SEQUENCE [LARGE SCALE GENOMIC DNA]</scope>
    <source>
        <strain evidence="3 4">DSM 41954</strain>
    </source>
</reference>
<dbReference type="Proteomes" id="UP000756710">
    <property type="component" value="Unassembled WGS sequence"/>
</dbReference>
<gene>
    <name evidence="3" type="ORF">J2Z30_001461</name>
    <name evidence="2" type="ORF">SIRAN9022</name>
</gene>
<dbReference type="GeneID" id="32467581"/>
<feature type="signal peptide" evidence="1">
    <location>
        <begin position="1"/>
        <end position="28"/>
    </location>
</feature>
<reference evidence="2" key="1">
    <citation type="submission" date="2014-05" db="EMBL/GenBank/DDBJ databases">
        <authorList>
            <person name="Horn Fabian"/>
        </authorList>
    </citation>
    <scope>NUCLEOTIDE SEQUENCE</scope>
</reference>
<keyword evidence="1" id="KW-0732">Signal</keyword>
<evidence type="ECO:0000313" key="2">
    <source>
        <dbReference type="EMBL" id="CDR16391.1"/>
    </source>
</evidence>
<evidence type="ECO:0008006" key="5">
    <source>
        <dbReference type="Google" id="ProtNLM"/>
    </source>
</evidence>
<dbReference type="AlphaFoldDB" id="A0A061A3T7"/>
<evidence type="ECO:0000256" key="1">
    <source>
        <dbReference type="SAM" id="SignalP"/>
    </source>
</evidence>
<name>A0A061A3T7_9ACTN</name>
<keyword evidence="4" id="KW-1185">Reference proteome</keyword>
<evidence type="ECO:0000313" key="3">
    <source>
        <dbReference type="EMBL" id="MBP2060459.1"/>
    </source>
</evidence>
<evidence type="ECO:0000313" key="4">
    <source>
        <dbReference type="Proteomes" id="UP000756710"/>
    </source>
</evidence>
<dbReference type="EMBL" id="JAGGLR010000003">
    <property type="protein sequence ID" value="MBP2060459.1"/>
    <property type="molecule type" value="Genomic_DNA"/>
</dbReference>
<dbReference type="EMBL" id="LK022848">
    <property type="protein sequence ID" value="CDR16391.1"/>
    <property type="molecule type" value="Genomic_DNA"/>
</dbReference>
<protein>
    <recommendedName>
        <fullName evidence="5">Secreted protein</fullName>
    </recommendedName>
</protein>
<proteinExistence type="predicted"/>
<organism evidence="2">
    <name type="scientific">Streptomyces iranensis</name>
    <dbReference type="NCBI Taxonomy" id="576784"/>
    <lineage>
        <taxon>Bacteria</taxon>
        <taxon>Bacillati</taxon>
        <taxon>Actinomycetota</taxon>
        <taxon>Actinomycetes</taxon>
        <taxon>Kitasatosporales</taxon>
        <taxon>Streptomycetaceae</taxon>
        <taxon>Streptomyces</taxon>
        <taxon>Streptomyces violaceusniger group</taxon>
    </lineage>
</organism>
<dbReference type="RefSeq" id="WP_044579763.1">
    <property type="nucleotide sequence ID" value="NZ_BAABDR010000044.1"/>
</dbReference>